<evidence type="ECO:0000256" key="4">
    <source>
        <dbReference type="SAM" id="MobiDB-lite"/>
    </source>
</evidence>
<reference evidence="6 7" key="1">
    <citation type="journal article" date="2016" name="Nat. Commun.">
        <title>Thousands of microbial genomes shed light on interconnected biogeochemical processes in an aquifer system.</title>
        <authorList>
            <person name="Anantharaman K."/>
            <person name="Brown C.T."/>
            <person name="Hug L.A."/>
            <person name="Sharon I."/>
            <person name="Castelle C.J."/>
            <person name="Probst A.J."/>
            <person name="Thomas B.C."/>
            <person name="Singh A."/>
            <person name="Wilkins M.J."/>
            <person name="Karaoz U."/>
            <person name="Brodie E.L."/>
            <person name="Williams K.H."/>
            <person name="Hubbard S.S."/>
            <person name="Banfield J.F."/>
        </authorList>
    </citation>
    <scope>NUCLEOTIDE SEQUENCE [LARGE SCALE GENOMIC DNA]</scope>
</reference>
<protein>
    <recommendedName>
        <fullName evidence="5">CSD domain-containing protein</fullName>
    </recommendedName>
</protein>
<dbReference type="CDD" id="cd04458">
    <property type="entry name" value="CSP_CDS"/>
    <property type="match status" value="1"/>
</dbReference>
<feature type="region of interest" description="Disordered" evidence="4">
    <location>
        <begin position="71"/>
        <end position="96"/>
    </location>
</feature>
<accession>A0A1F5E755</accession>
<dbReference type="AlphaFoldDB" id="A0A1F5E755"/>
<dbReference type="Proteomes" id="UP000178583">
    <property type="component" value="Unassembled WGS sequence"/>
</dbReference>
<dbReference type="PRINTS" id="PR00050">
    <property type="entry name" value="COLDSHOCK"/>
</dbReference>
<dbReference type="PANTHER" id="PTHR46565">
    <property type="entry name" value="COLD SHOCK DOMAIN PROTEIN 2"/>
    <property type="match status" value="1"/>
</dbReference>
<feature type="compositionally biased region" description="Basic and acidic residues" evidence="4">
    <location>
        <begin position="71"/>
        <end position="81"/>
    </location>
</feature>
<evidence type="ECO:0000256" key="3">
    <source>
        <dbReference type="RuleBase" id="RU000408"/>
    </source>
</evidence>
<dbReference type="InterPro" id="IPR011129">
    <property type="entry name" value="CSD"/>
</dbReference>
<dbReference type="InterPro" id="IPR019844">
    <property type="entry name" value="CSD_CS"/>
</dbReference>
<feature type="domain" description="CSD" evidence="5">
    <location>
        <begin position="1"/>
        <end position="66"/>
    </location>
</feature>
<evidence type="ECO:0000256" key="1">
    <source>
        <dbReference type="ARBA" id="ARBA00004496"/>
    </source>
</evidence>
<dbReference type="PROSITE" id="PS00352">
    <property type="entry name" value="CSD_1"/>
    <property type="match status" value="1"/>
</dbReference>
<evidence type="ECO:0000259" key="5">
    <source>
        <dbReference type="PROSITE" id="PS51857"/>
    </source>
</evidence>
<comment type="caution">
    <text evidence="6">The sequence shown here is derived from an EMBL/GenBank/DDBJ whole genome shotgun (WGS) entry which is preliminary data.</text>
</comment>
<dbReference type="GO" id="GO:0003676">
    <property type="term" value="F:nucleic acid binding"/>
    <property type="evidence" value="ECO:0007669"/>
    <property type="project" value="InterPro"/>
</dbReference>
<keyword evidence="2" id="KW-0963">Cytoplasm</keyword>
<dbReference type="PANTHER" id="PTHR46565:SF20">
    <property type="entry name" value="COLD SHOCK DOMAIN-CONTAINING PROTEIN 4"/>
    <property type="match status" value="1"/>
</dbReference>
<dbReference type="GO" id="GO:0005737">
    <property type="term" value="C:cytoplasm"/>
    <property type="evidence" value="ECO:0007669"/>
    <property type="project" value="UniProtKB-SubCell"/>
</dbReference>
<dbReference type="STRING" id="1797472.A2215_01600"/>
<organism evidence="6 7">
    <name type="scientific">Candidatus Berkelbacteria bacterium RIFOXYA2_FULL_43_10</name>
    <dbReference type="NCBI Taxonomy" id="1797472"/>
    <lineage>
        <taxon>Bacteria</taxon>
        <taxon>Candidatus Berkelbacteria</taxon>
    </lineage>
</organism>
<sequence length="238" mass="25975">MATGKVKWFDDAKGFGFIEPEAGSDDVFVHFSDIVGEGHRTLNEGDHVSFDEEEGDRGPVAKRVIIMEDAPKPRTRQKPDVGRPTATAEAKKHVPPAATVTTKTATALAPVETERPMEPFEAAFGEHRLVVEKMISPVDEAKITRQVRRDDSVETNRLEAEIATRVNRASRERNTVIDQITADSLCDPRLLELFEEIVLEKLTTPTTTGQGDDDAVLATIGNAESVQTATEALVVGGE</sequence>
<name>A0A1F5E755_9BACT</name>
<dbReference type="EMBL" id="MEZY01000038">
    <property type="protein sequence ID" value="OGD63140.1"/>
    <property type="molecule type" value="Genomic_DNA"/>
</dbReference>
<dbReference type="Gene3D" id="2.40.50.140">
    <property type="entry name" value="Nucleic acid-binding proteins"/>
    <property type="match status" value="1"/>
</dbReference>
<dbReference type="SUPFAM" id="SSF50249">
    <property type="entry name" value="Nucleic acid-binding proteins"/>
    <property type="match status" value="1"/>
</dbReference>
<gene>
    <name evidence="6" type="ORF">A2215_01600</name>
</gene>
<evidence type="ECO:0000256" key="2">
    <source>
        <dbReference type="ARBA" id="ARBA00022490"/>
    </source>
</evidence>
<evidence type="ECO:0000313" key="7">
    <source>
        <dbReference type="Proteomes" id="UP000178583"/>
    </source>
</evidence>
<evidence type="ECO:0000313" key="6">
    <source>
        <dbReference type="EMBL" id="OGD63140.1"/>
    </source>
</evidence>
<proteinExistence type="predicted"/>
<dbReference type="Pfam" id="PF00313">
    <property type="entry name" value="CSD"/>
    <property type="match status" value="1"/>
</dbReference>
<dbReference type="FunFam" id="2.40.50.140:FF:000006">
    <property type="entry name" value="Cold shock protein CspC"/>
    <property type="match status" value="1"/>
</dbReference>
<dbReference type="InterPro" id="IPR012340">
    <property type="entry name" value="NA-bd_OB-fold"/>
</dbReference>
<comment type="subcellular location">
    <subcellularLocation>
        <location evidence="1 3">Cytoplasm</location>
    </subcellularLocation>
</comment>
<dbReference type="SMART" id="SM00357">
    <property type="entry name" value="CSP"/>
    <property type="match status" value="1"/>
</dbReference>
<dbReference type="InterPro" id="IPR002059">
    <property type="entry name" value="CSP_DNA-bd"/>
</dbReference>
<dbReference type="PROSITE" id="PS51857">
    <property type="entry name" value="CSD_2"/>
    <property type="match status" value="1"/>
</dbReference>